<reference evidence="1" key="1">
    <citation type="journal article" date="2020" name="mSystems">
        <title>Genome- and Community-Level Interaction Insights into Carbon Utilization and Element Cycling Functions of Hydrothermarchaeota in Hydrothermal Sediment.</title>
        <authorList>
            <person name="Zhou Z."/>
            <person name="Liu Y."/>
            <person name="Xu W."/>
            <person name="Pan J."/>
            <person name="Luo Z.H."/>
            <person name="Li M."/>
        </authorList>
    </citation>
    <scope>NUCLEOTIDE SEQUENCE [LARGE SCALE GENOMIC DNA]</scope>
    <source>
        <strain evidence="1">SpSt-289</strain>
    </source>
</reference>
<accession>A0A7C1FEQ7</accession>
<dbReference type="AlphaFoldDB" id="A0A7C1FEQ7"/>
<organism evidence="1">
    <name type="scientific">Caldilinea aerophila</name>
    <dbReference type="NCBI Taxonomy" id="133453"/>
    <lineage>
        <taxon>Bacteria</taxon>
        <taxon>Bacillati</taxon>
        <taxon>Chloroflexota</taxon>
        <taxon>Caldilineae</taxon>
        <taxon>Caldilineales</taxon>
        <taxon>Caldilineaceae</taxon>
        <taxon>Caldilinea</taxon>
    </lineage>
</organism>
<name>A0A7C1FEQ7_9CHLR</name>
<protein>
    <submittedName>
        <fullName evidence="1">Uncharacterized protein</fullName>
    </submittedName>
</protein>
<dbReference type="EMBL" id="DSMG01000074">
    <property type="protein sequence ID" value="HDX31152.1"/>
    <property type="molecule type" value="Genomic_DNA"/>
</dbReference>
<gene>
    <name evidence="1" type="ORF">ENQ20_06610</name>
</gene>
<evidence type="ECO:0000313" key="1">
    <source>
        <dbReference type="EMBL" id="HDX31152.1"/>
    </source>
</evidence>
<proteinExistence type="predicted"/>
<comment type="caution">
    <text evidence="1">The sequence shown here is derived from an EMBL/GenBank/DDBJ whole genome shotgun (WGS) entry which is preliminary data.</text>
</comment>
<sequence>MTHQEALELIRTFLKVPDDEALMKEVNLHLPRIDGTFFAVLHQSVEQLRREGKPHIADALQRLGDVILRMRTLI</sequence>